<dbReference type="Proteomes" id="UP000034044">
    <property type="component" value="Unassembled WGS sequence"/>
</dbReference>
<keyword evidence="1" id="KW-0812">Transmembrane</keyword>
<feature type="transmembrane region" description="Helical" evidence="1">
    <location>
        <begin position="12"/>
        <end position="30"/>
    </location>
</feature>
<protein>
    <submittedName>
        <fullName evidence="2">Uncharacterized protein</fullName>
    </submittedName>
</protein>
<evidence type="ECO:0000313" key="2">
    <source>
        <dbReference type="EMBL" id="KKQ21285.1"/>
    </source>
</evidence>
<gene>
    <name evidence="2" type="ORF">US36_C0023G0002</name>
</gene>
<dbReference type="AlphaFoldDB" id="A0A0G0G5G4"/>
<accession>A0A0G0G5G4</accession>
<reference evidence="2 3" key="1">
    <citation type="journal article" date="2015" name="Nature">
        <title>rRNA introns, odd ribosomes, and small enigmatic genomes across a large radiation of phyla.</title>
        <authorList>
            <person name="Brown C.T."/>
            <person name="Hug L.A."/>
            <person name="Thomas B.C."/>
            <person name="Sharon I."/>
            <person name="Castelle C.J."/>
            <person name="Singh A."/>
            <person name="Wilkins M.J."/>
            <person name="Williams K.H."/>
            <person name="Banfield J.F."/>
        </authorList>
    </citation>
    <scope>NUCLEOTIDE SEQUENCE [LARGE SCALE GENOMIC DNA]</scope>
</reference>
<dbReference type="Pfam" id="PF18926">
    <property type="entry name" value="DUF5676"/>
    <property type="match status" value="1"/>
</dbReference>
<name>A0A0G0G5G4_9BACT</name>
<proteinExistence type="predicted"/>
<organism evidence="2 3">
    <name type="scientific">Candidatus Wolfebacteria bacterium GW2011_GWC1_37_10</name>
    <dbReference type="NCBI Taxonomy" id="1619010"/>
    <lineage>
        <taxon>Bacteria</taxon>
        <taxon>Candidatus Wolfeibacteriota</taxon>
    </lineage>
</organism>
<comment type="caution">
    <text evidence="2">The sequence shown here is derived from an EMBL/GenBank/DDBJ whole genome shotgun (WGS) entry which is preliminary data.</text>
</comment>
<sequence>MEFNKQKFSLAASGTMGIIYLVCAIFSYFWPDLVIKVFGYLVHAVNLEKFVGGAQMTFTGFIIGLIQILVYSYIFSWIFVSLYNWLLKR</sequence>
<dbReference type="InterPro" id="IPR044020">
    <property type="entry name" value="DUF5676"/>
</dbReference>
<feature type="transmembrane region" description="Helical" evidence="1">
    <location>
        <begin position="61"/>
        <end position="86"/>
    </location>
</feature>
<dbReference type="EMBL" id="LBSR01000023">
    <property type="protein sequence ID" value="KKQ21285.1"/>
    <property type="molecule type" value="Genomic_DNA"/>
</dbReference>
<evidence type="ECO:0000313" key="3">
    <source>
        <dbReference type="Proteomes" id="UP000034044"/>
    </source>
</evidence>
<keyword evidence="1" id="KW-0472">Membrane</keyword>
<keyword evidence="1" id="KW-1133">Transmembrane helix</keyword>
<evidence type="ECO:0000256" key="1">
    <source>
        <dbReference type="SAM" id="Phobius"/>
    </source>
</evidence>